<keyword evidence="3" id="KW-1185">Reference proteome</keyword>
<accession>A0A8X6V489</accession>
<reference evidence="2" key="1">
    <citation type="submission" date="2020-08" db="EMBL/GenBank/DDBJ databases">
        <title>Multicomponent nature underlies the extraordinary mechanical properties of spider dragline silk.</title>
        <authorList>
            <person name="Kono N."/>
            <person name="Nakamura H."/>
            <person name="Mori M."/>
            <person name="Yoshida Y."/>
            <person name="Ohtoshi R."/>
            <person name="Malay A.D."/>
            <person name="Moran D.A.P."/>
            <person name="Tomita M."/>
            <person name="Numata K."/>
            <person name="Arakawa K."/>
        </authorList>
    </citation>
    <scope>NUCLEOTIDE SEQUENCE</scope>
</reference>
<keyword evidence="1" id="KW-0812">Transmembrane</keyword>
<organism evidence="2 3">
    <name type="scientific">Trichonephila clavipes</name>
    <name type="common">Golden silk orbweaver</name>
    <name type="synonym">Nephila clavipes</name>
    <dbReference type="NCBI Taxonomy" id="2585209"/>
    <lineage>
        <taxon>Eukaryota</taxon>
        <taxon>Metazoa</taxon>
        <taxon>Ecdysozoa</taxon>
        <taxon>Arthropoda</taxon>
        <taxon>Chelicerata</taxon>
        <taxon>Arachnida</taxon>
        <taxon>Araneae</taxon>
        <taxon>Araneomorphae</taxon>
        <taxon>Entelegynae</taxon>
        <taxon>Araneoidea</taxon>
        <taxon>Nephilidae</taxon>
        <taxon>Trichonephila</taxon>
    </lineage>
</organism>
<protein>
    <submittedName>
        <fullName evidence="2">Uncharacterized protein</fullName>
    </submittedName>
</protein>
<comment type="caution">
    <text evidence="2">The sequence shown here is derived from an EMBL/GenBank/DDBJ whole genome shotgun (WGS) entry which is preliminary data.</text>
</comment>
<evidence type="ECO:0000256" key="1">
    <source>
        <dbReference type="SAM" id="Phobius"/>
    </source>
</evidence>
<feature type="transmembrane region" description="Helical" evidence="1">
    <location>
        <begin position="48"/>
        <end position="68"/>
    </location>
</feature>
<keyword evidence="1" id="KW-1133">Transmembrane helix</keyword>
<dbReference type="AlphaFoldDB" id="A0A8X6V489"/>
<feature type="transmembrane region" description="Helical" evidence="1">
    <location>
        <begin position="20"/>
        <end position="42"/>
    </location>
</feature>
<keyword evidence="1" id="KW-0472">Membrane</keyword>
<proteinExistence type="predicted"/>
<evidence type="ECO:0000313" key="2">
    <source>
        <dbReference type="EMBL" id="GFX94472.1"/>
    </source>
</evidence>
<dbReference type="Proteomes" id="UP000887159">
    <property type="component" value="Unassembled WGS sequence"/>
</dbReference>
<dbReference type="EMBL" id="BMAU01021177">
    <property type="protein sequence ID" value="GFX94472.1"/>
    <property type="molecule type" value="Genomic_DNA"/>
</dbReference>
<evidence type="ECO:0000313" key="3">
    <source>
        <dbReference type="Proteomes" id="UP000887159"/>
    </source>
</evidence>
<sequence>MCPLRLMNGDRACGHNRKWLRLHLIFPPSGMLAALVTIGVHFKSNTSRLHITWGFAFTLHSWPMLGFGNSSQRRTLFRILVEVDG</sequence>
<name>A0A8X6V489_TRICX</name>
<gene>
    <name evidence="2" type="ORF">TNCV_4295131</name>
</gene>